<dbReference type="Proteomes" id="UP001358193">
    <property type="component" value="Segment"/>
</dbReference>
<name>A0ABZ0Z4V2_9CAUD</name>
<dbReference type="Pfam" id="PF13884">
    <property type="entry name" value="Peptidase_S74"/>
    <property type="match status" value="1"/>
</dbReference>
<sequence>MADIKKIDGYWIKDASARTEIANHNHDTKYVRFDTNAQGLNATQQSNARTNIGAAASNHTHSTSITGGGTSQISLAYGKDYTINAGGTSYVFTTPALGTTQSTAAAGNHNHDTAYAPKSHDHSGVYSPVSHNHDSAYAAKSHTHSYIPLSGSSSITGNLTPSTSNTRDLGSNSLYWNNAYIKTITSSNTVSATNGFIETSDINKKNIIGEIDLNKAYELIDKCSTIIYTLKDDPDQKEQIGTIAQEVQEFFPEIVETAEDGSLMLSYSRLTVILMKVMKDLISRVQKLENK</sequence>
<protein>
    <submittedName>
        <fullName evidence="4">Tail fiber protein</fullName>
    </submittedName>
</protein>
<comment type="subcellular location">
    <subcellularLocation>
        <location evidence="1">Virion</location>
    </subcellularLocation>
</comment>
<feature type="domain" description="Peptidase S74" evidence="3">
    <location>
        <begin position="200"/>
        <end position="291"/>
    </location>
</feature>
<keyword evidence="2" id="KW-0946">Virion</keyword>
<evidence type="ECO:0000256" key="1">
    <source>
        <dbReference type="ARBA" id="ARBA00004328"/>
    </source>
</evidence>
<evidence type="ECO:0000259" key="3">
    <source>
        <dbReference type="PROSITE" id="PS51688"/>
    </source>
</evidence>
<dbReference type="Gene3D" id="1.10.10.10">
    <property type="entry name" value="Winged helix-like DNA-binding domain superfamily/Winged helix DNA-binding domain"/>
    <property type="match status" value="1"/>
</dbReference>
<reference evidence="4 5" key="1">
    <citation type="submission" date="2023-11" db="EMBL/GenBank/DDBJ databases">
        <authorList>
            <person name="Cook R."/>
            <person name="Crisci M."/>
            <person name="Pye H."/>
            <person name="Adriaenssens E."/>
            <person name="Santini J."/>
        </authorList>
    </citation>
    <scope>NUCLEOTIDE SEQUENCE [LARGE SCALE GENOMIC DNA]</scope>
    <source>
        <strain evidence="4">Lak_Megaphage_Sonny</strain>
    </source>
</reference>
<dbReference type="PROSITE" id="PS51688">
    <property type="entry name" value="ICA"/>
    <property type="match status" value="1"/>
</dbReference>
<accession>A0ABZ0Z4V2</accession>
<keyword evidence="5" id="KW-1185">Reference proteome</keyword>
<evidence type="ECO:0000256" key="2">
    <source>
        <dbReference type="ARBA" id="ARBA00022732"/>
    </source>
</evidence>
<keyword evidence="2" id="KW-1227">Viral tail protein</keyword>
<dbReference type="EMBL" id="OR769223">
    <property type="protein sequence ID" value="WQJ53711.1"/>
    <property type="molecule type" value="Genomic_DNA"/>
</dbReference>
<evidence type="ECO:0000313" key="5">
    <source>
        <dbReference type="Proteomes" id="UP001358193"/>
    </source>
</evidence>
<dbReference type="InterPro" id="IPR030392">
    <property type="entry name" value="S74_ICA"/>
</dbReference>
<organism evidence="4 5">
    <name type="scientific">phage Lak_Megaphage_Sonny</name>
    <dbReference type="NCBI Taxonomy" id="3109229"/>
    <lineage>
        <taxon>Viruses</taxon>
        <taxon>Duplodnaviria</taxon>
        <taxon>Heunggongvirae</taxon>
        <taxon>Uroviricota</taxon>
        <taxon>Caudoviricetes</taxon>
        <taxon>Caudoviricetes code 15 clade</taxon>
    </lineage>
</organism>
<evidence type="ECO:0000313" key="4">
    <source>
        <dbReference type="EMBL" id="WQJ53711.1"/>
    </source>
</evidence>
<dbReference type="InterPro" id="IPR036388">
    <property type="entry name" value="WH-like_DNA-bd_sf"/>
</dbReference>
<proteinExistence type="predicted"/>